<gene>
    <name evidence="1" type="ORF">OEZ71_16475</name>
</gene>
<sequence>MCFGVISWWKPVPRIAPLQQEIAFIGNTGFGQDPRPLLARFGQPCLKGTIGQQVFKTGGFVARMRWQNVIDP</sequence>
<comment type="caution">
    <text evidence="1">The sequence shown here is derived from an EMBL/GenBank/DDBJ whole genome shotgun (WGS) entry which is preliminary data.</text>
</comment>
<name>A0ABT2ZRV5_9RHOB</name>
<protein>
    <submittedName>
        <fullName evidence="1">Uncharacterized protein</fullName>
    </submittedName>
</protein>
<proteinExistence type="predicted"/>
<dbReference type="EMBL" id="JAOWKZ010000004">
    <property type="protein sequence ID" value="MCV2873894.1"/>
    <property type="molecule type" value="Genomic_DNA"/>
</dbReference>
<accession>A0ABT2ZRV5</accession>
<reference evidence="1 2" key="1">
    <citation type="submission" date="2022-10" db="EMBL/GenBank/DDBJ databases">
        <title>Defluviimonas sp. nov., isolated from ocean surface sediments.</title>
        <authorList>
            <person name="He W."/>
            <person name="Wang L."/>
            <person name="Zhang D.-F."/>
        </authorList>
    </citation>
    <scope>NUCLEOTIDE SEQUENCE [LARGE SCALE GENOMIC DNA]</scope>
    <source>
        <strain evidence="1 2">WL0050</strain>
    </source>
</reference>
<organism evidence="1 2">
    <name type="scientific">Albidovulum litorale</name>
    <dbReference type="NCBI Taxonomy" id="2984134"/>
    <lineage>
        <taxon>Bacteria</taxon>
        <taxon>Pseudomonadati</taxon>
        <taxon>Pseudomonadota</taxon>
        <taxon>Alphaproteobacteria</taxon>
        <taxon>Rhodobacterales</taxon>
        <taxon>Paracoccaceae</taxon>
        <taxon>Albidovulum</taxon>
    </lineage>
</organism>
<evidence type="ECO:0000313" key="1">
    <source>
        <dbReference type="EMBL" id="MCV2873894.1"/>
    </source>
</evidence>
<dbReference type="Proteomes" id="UP001652564">
    <property type="component" value="Unassembled WGS sequence"/>
</dbReference>
<evidence type="ECO:0000313" key="2">
    <source>
        <dbReference type="Proteomes" id="UP001652564"/>
    </source>
</evidence>
<dbReference type="RefSeq" id="WP_263741129.1">
    <property type="nucleotide sequence ID" value="NZ_JAOWKZ010000004.1"/>
</dbReference>
<keyword evidence="2" id="KW-1185">Reference proteome</keyword>